<feature type="domain" description="Cell envelope-related transcriptional attenuator" evidence="4">
    <location>
        <begin position="196"/>
        <end position="338"/>
    </location>
</feature>
<evidence type="ECO:0000313" key="6">
    <source>
        <dbReference type="EMBL" id="KAA8824728.1"/>
    </source>
</evidence>
<keyword evidence="8" id="KW-1185">Reference proteome</keyword>
<evidence type="ECO:0000313" key="8">
    <source>
        <dbReference type="Proteomes" id="UP000374630"/>
    </source>
</evidence>
<feature type="region of interest" description="Disordered" evidence="2">
    <location>
        <begin position="1"/>
        <end position="80"/>
    </location>
</feature>
<dbReference type="InterPro" id="IPR050922">
    <property type="entry name" value="LytR/CpsA/Psr_CW_biosynth"/>
</dbReference>
<evidence type="ECO:0000256" key="2">
    <source>
        <dbReference type="SAM" id="MobiDB-lite"/>
    </source>
</evidence>
<feature type="compositionally biased region" description="Low complexity" evidence="2">
    <location>
        <begin position="20"/>
        <end position="33"/>
    </location>
</feature>
<dbReference type="EMBL" id="RZNZ01000003">
    <property type="protein sequence ID" value="KAA8821648.1"/>
    <property type="molecule type" value="Genomic_DNA"/>
</dbReference>
<evidence type="ECO:0000256" key="3">
    <source>
        <dbReference type="SAM" id="Phobius"/>
    </source>
</evidence>
<keyword evidence="3" id="KW-1133">Transmembrane helix</keyword>
<keyword evidence="3" id="KW-0812">Transmembrane</keyword>
<accession>A0A5J5E6C4</accession>
<evidence type="ECO:0000259" key="4">
    <source>
        <dbReference type="Pfam" id="PF03816"/>
    </source>
</evidence>
<feature type="region of interest" description="Disordered" evidence="2">
    <location>
        <begin position="101"/>
        <end position="123"/>
    </location>
</feature>
<feature type="compositionally biased region" description="Low complexity" evidence="2">
    <location>
        <begin position="48"/>
        <end position="65"/>
    </location>
</feature>
<proteinExistence type="inferred from homology"/>
<dbReference type="PANTHER" id="PTHR33392:SF6">
    <property type="entry name" value="POLYISOPRENYL-TEICHOIC ACID--PEPTIDOGLYCAN TEICHOIC ACID TRANSFERASE TAGU"/>
    <property type="match status" value="1"/>
</dbReference>
<dbReference type="NCBIfam" id="TIGR00350">
    <property type="entry name" value="lytR_cpsA_psr"/>
    <property type="match status" value="1"/>
</dbReference>
<evidence type="ECO:0000313" key="7">
    <source>
        <dbReference type="Proteomes" id="UP000345527"/>
    </source>
</evidence>
<gene>
    <name evidence="6" type="ORF">EM848_00500</name>
    <name evidence="5" type="ORF">EMO90_03205</name>
</gene>
<organism evidence="6 7">
    <name type="scientific">Bifidobacterium vespertilionis</name>
    <dbReference type="NCBI Taxonomy" id="2562524"/>
    <lineage>
        <taxon>Bacteria</taxon>
        <taxon>Bacillati</taxon>
        <taxon>Actinomycetota</taxon>
        <taxon>Actinomycetes</taxon>
        <taxon>Bifidobacteriales</taxon>
        <taxon>Bifidobacteriaceae</taxon>
        <taxon>Bifidobacterium</taxon>
    </lineage>
</organism>
<name>A0A5J5E6C4_9BIFI</name>
<dbReference type="Proteomes" id="UP000345527">
    <property type="component" value="Unassembled WGS sequence"/>
</dbReference>
<dbReference type="PANTHER" id="PTHR33392">
    <property type="entry name" value="POLYISOPRENYL-TEICHOIC ACID--PEPTIDOGLYCAN TEICHOIC ACID TRANSFERASE TAGU"/>
    <property type="match status" value="1"/>
</dbReference>
<dbReference type="Pfam" id="PF03816">
    <property type="entry name" value="LytR_cpsA_psr"/>
    <property type="match status" value="1"/>
</dbReference>
<dbReference type="OrthoDB" id="9782542at2"/>
<evidence type="ECO:0000313" key="5">
    <source>
        <dbReference type="EMBL" id="KAA8821648.1"/>
    </source>
</evidence>
<dbReference type="EMBL" id="RZOA01000001">
    <property type="protein sequence ID" value="KAA8824728.1"/>
    <property type="molecule type" value="Genomic_DNA"/>
</dbReference>
<dbReference type="AlphaFoldDB" id="A0A5J5E6C4"/>
<dbReference type="InterPro" id="IPR004474">
    <property type="entry name" value="LytR_CpsA_psr"/>
</dbReference>
<protein>
    <submittedName>
        <fullName evidence="6">LytR family transcriptional regulator</fullName>
    </submittedName>
</protein>
<dbReference type="RefSeq" id="WP_150353051.1">
    <property type="nucleotide sequence ID" value="NZ_RZNZ01000003.1"/>
</dbReference>
<comment type="similarity">
    <text evidence="1">Belongs to the LytR/CpsA/Psr (LCP) family.</text>
</comment>
<feature type="transmembrane region" description="Helical" evidence="3">
    <location>
        <begin position="129"/>
        <end position="151"/>
    </location>
</feature>
<sequence length="434" mass="44776">MTQPSAGHETPETPPSFIPSGASRRSARHAAPAETAHDRAPGAFPTGASVPPSFSPAAASPSPARAARRTSRSVGTSVPAAHEAAPLAATSAMPAIATRPAIQQTHAGNGAAAAAATTRRRRRGPAHRGLTILLVIVLVAAFGAFSLWGWVNGQLVRQNMLTGASNTPAQTWLLLGSDERDAGDGTGIDDGTVGFRTDTILVLTKPKSGNSSLISIPRDSLVDVNGKKMKINAAAAAAGYPALVGQIEKITGLNVDHVAVIRFGGLQNVVDALGGVELCYDRTVNDVKSNLNWQAGCHVADGATALAFSRMRYSDPKGDFGRAERQRQVIAAITKKAASGDTLTNFGKVQSLMKAGLGSLTVDEKSNAWNLAQMALAFKDASGDKGVTGTVYWTNADYRAAGVGSSVLLDDARNAQLFTELGAGTHAPGTVGSL</sequence>
<dbReference type="Gene3D" id="3.40.630.190">
    <property type="entry name" value="LCP protein"/>
    <property type="match status" value="1"/>
</dbReference>
<dbReference type="Proteomes" id="UP000374630">
    <property type="component" value="Unassembled WGS sequence"/>
</dbReference>
<evidence type="ECO:0000256" key="1">
    <source>
        <dbReference type="ARBA" id="ARBA00006068"/>
    </source>
</evidence>
<reference evidence="7 8" key="1">
    <citation type="journal article" date="2019" name="Syst. Appl. Microbiol.">
        <title>Characterization of Bifidobacterium species in feaces of the Egyptian fruit bat: Description of B. vespertilionis sp. nov. and B. rousetti sp. nov.</title>
        <authorList>
            <person name="Modesto M."/>
            <person name="Satti M."/>
            <person name="Watanabe K."/>
            <person name="Puglisi E."/>
            <person name="Morelli L."/>
            <person name="Huang C.-H."/>
            <person name="Liou J.-S."/>
            <person name="Miyashita M."/>
            <person name="Tamura T."/>
            <person name="Saito S."/>
            <person name="Mori K."/>
            <person name="Huang L."/>
            <person name="Sciavilla P."/>
            <person name="Sandri C."/>
            <person name="Spiezio C."/>
            <person name="Vitali F."/>
            <person name="Cavalieri D."/>
            <person name="Perpetuini G."/>
            <person name="Tofalo R."/>
            <person name="Bonetti A."/>
            <person name="Arita M."/>
            <person name="Mattarelli P."/>
        </authorList>
    </citation>
    <scope>NUCLEOTIDE SEQUENCE [LARGE SCALE GENOMIC DNA]</scope>
    <source>
        <strain evidence="5 8">RST16</strain>
        <strain evidence="6 7">RST8</strain>
    </source>
</reference>
<comment type="caution">
    <text evidence="6">The sequence shown here is derived from an EMBL/GenBank/DDBJ whole genome shotgun (WGS) entry which is preliminary data.</text>
</comment>
<keyword evidence="3" id="KW-0472">Membrane</keyword>
<feature type="compositionally biased region" description="Low complexity" evidence="2">
    <location>
        <begin position="105"/>
        <end position="117"/>
    </location>
</feature>